<organism evidence="1 2">
    <name type="scientific">Nephila pilipes</name>
    <name type="common">Giant wood spider</name>
    <name type="synonym">Nephila maculata</name>
    <dbReference type="NCBI Taxonomy" id="299642"/>
    <lineage>
        <taxon>Eukaryota</taxon>
        <taxon>Metazoa</taxon>
        <taxon>Ecdysozoa</taxon>
        <taxon>Arthropoda</taxon>
        <taxon>Chelicerata</taxon>
        <taxon>Arachnida</taxon>
        <taxon>Araneae</taxon>
        <taxon>Araneomorphae</taxon>
        <taxon>Entelegynae</taxon>
        <taxon>Araneoidea</taxon>
        <taxon>Nephilidae</taxon>
        <taxon>Nephila</taxon>
    </lineage>
</organism>
<name>A0A8X6SYA2_NEPPI</name>
<dbReference type="AlphaFoldDB" id="A0A8X6SYA2"/>
<accession>A0A8X6SYA2</accession>
<comment type="caution">
    <text evidence="1">The sequence shown here is derived from an EMBL/GenBank/DDBJ whole genome shotgun (WGS) entry which is preliminary data.</text>
</comment>
<proteinExistence type="predicted"/>
<dbReference type="Proteomes" id="UP000887013">
    <property type="component" value="Unassembled WGS sequence"/>
</dbReference>
<sequence length="118" mass="13500">MFEDSEGSGGVIVWDVDWKIKESKIDALKLKDFYVITWRMKLMKLTMNQEVLQLNECLINCEFSPGSSELLRPALSVWFKIRSALGIKLVSCFYSGSGVSRGMEDVDRPDLWNSTRTI</sequence>
<evidence type="ECO:0000313" key="2">
    <source>
        <dbReference type="Proteomes" id="UP000887013"/>
    </source>
</evidence>
<reference evidence="1" key="1">
    <citation type="submission" date="2020-08" db="EMBL/GenBank/DDBJ databases">
        <title>Multicomponent nature underlies the extraordinary mechanical properties of spider dragline silk.</title>
        <authorList>
            <person name="Kono N."/>
            <person name="Nakamura H."/>
            <person name="Mori M."/>
            <person name="Yoshida Y."/>
            <person name="Ohtoshi R."/>
            <person name="Malay A.D."/>
            <person name="Moran D.A.P."/>
            <person name="Tomita M."/>
            <person name="Numata K."/>
            <person name="Arakawa K."/>
        </authorList>
    </citation>
    <scope>NUCLEOTIDE SEQUENCE</scope>
</reference>
<protein>
    <submittedName>
        <fullName evidence="1">Uncharacterized protein</fullName>
    </submittedName>
</protein>
<evidence type="ECO:0000313" key="1">
    <source>
        <dbReference type="EMBL" id="GFS69081.1"/>
    </source>
</evidence>
<keyword evidence="2" id="KW-1185">Reference proteome</keyword>
<gene>
    <name evidence="1" type="ORF">NPIL_13781</name>
</gene>
<dbReference type="EMBL" id="BMAW01000462">
    <property type="protein sequence ID" value="GFS69081.1"/>
    <property type="molecule type" value="Genomic_DNA"/>
</dbReference>